<dbReference type="InterPro" id="IPR002937">
    <property type="entry name" value="Amino_oxidase"/>
</dbReference>
<dbReference type="EMBL" id="FPCA01000001">
    <property type="protein sequence ID" value="SFU42312.1"/>
    <property type="molecule type" value="Genomic_DNA"/>
</dbReference>
<accession>A0A1I7G1H5</accession>
<dbReference type="RefSeq" id="WP_068839607.1">
    <property type="nucleotide sequence ID" value="NZ_BMXC01000001.1"/>
</dbReference>
<name>A0A1I7G1H5_9BACT</name>
<dbReference type="SUPFAM" id="SSF51905">
    <property type="entry name" value="FAD/NAD(P)-binding domain"/>
    <property type="match status" value="1"/>
</dbReference>
<feature type="domain" description="Amine oxidase" evidence="1">
    <location>
        <begin position="15"/>
        <end position="480"/>
    </location>
</feature>
<dbReference type="GO" id="GO:0016116">
    <property type="term" value="P:carotenoid metabolic process"/>
    <property type="evidence" value="ECO:0007669"/>
    <property type="project" value="InterPro"/>
</dbReference>
<keyword evidence="3" id="KW-1185">Reference proteome</keyword>
<dbReference type="Proteomes" id="UP000182491">
    <property type="component" value="Unassembled WGS sequence"/>
</dbReference>
<evidence type="ECO:0000313" key="3">
    <source>
        <dbReference type="Proteomes" id="UP000182491"/>
    </source>
</evidence>
<dbReference type="AlphaFoldDB" id="A0A1I7G1H5"/>
<evidence type="ECO:0000313" key="2">
    <source>
        <dbReference type="EMBL" id="SFU42312.1"/>
    </source>
</evidence>
<organism evidence="2 3">
    <name type="scientific">Pontibacter akesuensis</name>
    <dbReference type="NCBI Taxonomy" id="388950"/>
    <lineage>
        <taxon>Bacteria</taxon>
        <taxon>Pseudomonadati</taxon>
        <taxon>Bacteroidota</taxon>
        <taxon>Cytophagia</taxon>
        <taxon>Cytophagales</taxon>
        <taxon>Hymenobacteraceae</taxon>
        <taxon>Pontibacter</taxon>
    </lineage>
</organism>
<dbReference type="STRING" id="388950.GCA_001611675_03776"/>
<protein>
    <submittedName>
        <fullName evidence="2">Phytoene dehydrogenase-related protein</fullName>
    </submittedName>
</protein>
<proteinExistence type="predicted"/>
<dbReference type="PANTHER" id="PTHR46313:SF3">
    <property type="entry name" value="PROLYCOPENE ISOMERASE, CHLOROPLASTIC"/>
    <property type="match status" value="1"/>
</dbReference>
<dbReference type="Pfam" id="PF01593">
    <property type="entry name" value="Amino_oxidase"/>
    <property type="match status" value="1"/>
</dbReference>
<dbReference type="Gene3D" id="3.50.50.60">
    <property type="entry name" value="FAD/NAD(P)-binding domain"/>
    <property type="match status" value="2"/>
</dbReference>
<dbReference type="InterPro" id="IPR045892">
    <property type="entry name" value="CrtISO-like"/>
</dbReference>
<gene>
    <name evidence="2" type="ORF">SAMN04487941_0641</name>
</gene>
<dbReference type="GO" id="GO:0016491">
    <property type="term" value="F:oxidoreductase activity"/>
    <property type="evidence" value="ECO:0007669"/>
    <property type="project" value="InterPro"/>
</dbReference>
<dbReference type="PANTHER" id="PTHR46313">
    <property type="match status" value="1"/>
</dbReference>
<reference evidence="3" key="1">
    <citation type="submission" date="2016-10" db="EMBL/GenBank/DDBJ databases">
        <authorList>
            <person name="Varghese N."/>
        </authorList>
    </citation>
    <scope>NUCLEOTIDE SEQUENCE [LARGE SCALE GENOMIC DNA]</scope>
    <source>
        <strain evidence="3">DSM 18820</strain>
    </source>
</reference>
<evidence type="ECO:0000259" key="1">
    <source>
        <dbReference type="Pfam" id="PF01593"/>
    </source>
</evidence>
<dbReference type="OrthoDB" id="9789960at2"/>
<dbReference type="Gene3D" id="3.90.660.50">
    <property type="match status" value="1"/>
</dbReference>
<sequence length="485" mass="54352">MTHDVVIIGSGFGSLTAAALLARQGLRVCVLEQAKYPGGSSTSYKRKGYWFETGATTLVGLDADMPLRYLLDQIKVKLPVQKLEPPMQVHLPDGQTLTRYGDFDAWIREAERVFGPDNQRPFWEHCYRISKQVWRTSLQQQSFPFSNVKDLLLSWLRARPAQLKLIPGAFRTMEEVLGKYGLLQNKLFVDFVNEQLLITAQNSMEEVSELFGATALCYTLYSNYYVPGGLINLVKPVVTYITNAGSTIQYGQEVQYVKPQQQGYEVITQKETFRCTYIISGVPLNNTANIFQDARVQQRLQKYIMPSEKLNGAFSMGLVLKRKEPLPVVLHHQVHVPEGLPFIGSKSIFISFSHPADASRAPAGEFVASISTHVSHPELHQLADKEQLEEAILTALMQKGIIHRDQIISVQSATPGAWIFWTKRAFGAVGGYPQYKQIKPWQMKDARLDHKGAYVCGDTVYPGQGIVGVCLSGIIAANKLLQDHF</sequence>
<dbReference type="InterPro" id="IPR036188">
    <property type="entry name" value="FAD/NAD-bd_sf"/>
</dbReference>